<organism evidence="1">
    <name type="scientific">Tetraselmis sp. GSL018</name>
    <dbReference type="NCBI Taxonomy" id="582737"/>
    <lineage>
        <taxon>Eukaryota</taxon>
        <taxon>Viridiplantae</taxon>
        <taxon>Chlorophyta</taxon>
        <taxon>core chlorophytes</taxon>
        <taxon>Chlorodendrophyceae</taxon>
        <taxon>Chlorodendrales</taxon>
        <taxon>Chlorodendraceae</taxon>
        <taxon>Tetraselmis</taxon>
    </lineage>
</organism>
<evidence type="ECO:0000313" key="1">
    <source>
        <dbReference type="EMBL" id="JAC82838.1"/>
    </source>
</evidence>
<sequence length="36" mass="4015">MAVFPVECIPHPMWKRTGSLKVPSPYQTGLLPFANT</sequence>
<accession>A0A061SEW8</accession>
<gene>
    <name evidence="1" type="ORF">TSPGSL018_4752</name>
</gene>
<dbReference type="EMBL" id="GBEZ01002193">
    <property type="protein sequence ID" value="JAC82838.1"/>
    <property type="molecule type" value="Transcribed_RNA"/>
</dbReference>
<proteinExistence type="predicted"/>
<dbReference type="AlphaFoldDB" id="A0A061SEW8"/>
<reference evidence="1" key="1">
    <citation type="submission" date="2014-05" db="EMBL/GenBank/DDBJ databases">
        <title>The transcriptome of the halophilic microalga Tetraselmis sp. GSL018 isolated from the Great Salt Lake, Utah.</title>
        <authorList>
            <person name="Jinkerson R.E."/>
            <person name="D'Adamo S."/>
            <person name="Posewitz M.C."/>
        </authorList>
    </citation>
    <scope>NUCLEOTIDE SEQUENCE</scope>
    <source>
        <strain evidence="1">GSL018</strain>
    </source>
</reference>
<name>A0A061SEW8_9CHLO</name>
<protein>
    <submittedName>
        <fullName evidence="1">Uncharacterized protein</fullName>
    </submittedName>
</protein>